<dbReference type="CDD" id="cd05822">
    <property type="entry name" value="TLP_HIUase"/>
    <property type="match status" value="1"/>
</dbReference>
<dbReference type="InterPro" id="IPR014306">
    <property type="entry name" value="Hydroxyisourate_hydrolase"/>
</dbReference>
<keyword evidence="9" id="KW-0614">Plasmid</keyword>
<dbReference type="PANTHER" id="PTHR10395:SF7">
    <property type="entry name" value="5-HYDROXYISOURATE HYDROLASE"/>
    <property type="match status" value="1"/>
</dbReference>
<dbReference type="Gene3D" id="2.60.40.180">
    <property type="entry name" value="Transthyretin/hydroxyisourate hydrolase domain"/>
    <property type="match status" value="1"/>
</dbReference>
<dbReference type="GO" id="GO:0006144">
    <property type="term" value="P:purine nucleobase metabolic process"/>
    <property type="evidence" value="ECO:0007669"/>
    <property type="project" value="UniProtKB-KW"/>
</dbReference>
<dbReference type="PANTHER" id="PTHR10395">
    <property type="entry name" value="URICASE AND TRANSTHYRETIN-RELATED"/>
    <property type="match status" value="1"/>
</dbReference>
<sequence>MAGGISLHAVDVARGVPAEGMRVELYALRDGQRDRLAESRLCANGALDHPVVGGAGVTAGVYEAVFHIGSWLRAQGVGAAEPAFMEEAPFRFTVTDVAQHYHLPLKFTPWGYSLFRGA</sequence>
<dbReference type="InterPro" id="IPR036817">
    <property type="entry name" value="Transthyretin/HIU_hydrolase_sf"/>
</dbReference>
<evidence type="ECO:0000256" key="7">
    <source>
        <dbReference type="ARBA" id="ARBA00022801"/>
    </source>
</evidence>
<dbReference type="EMBL" id="CP007795">
    <property type="protein sequence ID" value="AIB14945.1"/>
    <property type="molecule type" value="Genomic_DNA"/>
</dbReference>
<gene>
    <name evidence="9" type="ORF">ABAZ39_23925</name>
</gene>
<evidence type="ECO:0000256" key="3">
    <source>
        <dbReference type="ARBA" id="ARBA00009850"/>
    </source>
</evidence>
<evidence type="ECO:0000256" key="1">
    <source>
        <dbReference type="ARBA" id="ARBA00001043"/>
    </source>
</evidence>
<protein>
    <recommendedName>
        <fullName evidence="5">hydroxyisourate hydrolase</fullName>
        <ecNumber evidence="5">3.5.2.17</ecNumber>
    </recommendedName>
</protein>
<dbReference type="EC" id="3.5.2.17" evidence="5"/>
<reference evidence="9 10" key="1">
    <citation type="journal article" date="2014" name="Genome Announc.">
        <title>Complete Genome Sequence of the Model Rhizosphere Strain Azospirillum brasilense Az39, Successfully Applied in Agriculture.</title>
        <authorList>
            <person name="Rivera D."/>
            <person name="Revale S."/>
            <person name="Molina R."/>
            <person name="Gualpa J."/>
            <person name="Puente M."/>
            <person name="Maroniche G."/>
            <person name="Paris G."/>
            <person name="Baker D."/>
            <person name="Clavijo B."/>
            <person name="McLay K."/>
            <person name="Spaepen S."/>
            <person name="Perticari A."/>
            <person name="Vazquez M."/>
            <person name="Wisniewski-Dye F."/>
            <person name="Watkins C."/>
            <person name="Martinez-Abarca F."/>
            <person name="Vanderleyden J."/>
            <person name="Cassan F."/>
        </authorList>
    </citation>
    <scope>NUCLEOTIDE SEQUENCE [LARGE SCALE GENOMIC DNA]</scope>
    <source>
        <strain evidence="9 10">Az39</strain>
        <plasmid evidence="9">AbAZ39_p2</plasmid>
    </source>
</reference>
<evidence type="ECO:0000256" key="6">
    <source>
        <dbReference type="ARBA" id="ARBA00022631"/>
    </source>
</evidence>
<dbReference type="KEGG" id="abq:ABAZ39_23925"/>
<dbReference type="Pfam" id="PF00576">
    <property type="entry name" value="Transthyretin"/>
    <property type="match status" value="1"/>
</dbReference>
<dbReference type="AlphaFoldDB" id="A0A060DQI9"/>
<comment type="subunit">
    <text evidence="4">Homotetramer.</text>
</comment>
<keyword evidence="7" id="KW-0378">Hydrolase</keyword>
<evidence type="ECO:0000256" key="5">
    <source>
        <dbReference type="ARBA" id="ARBA00012609"/>
    </source>
</evidence>
<dbReference type="Proteomes" id="UP000027186">
    <property type="component" value="Plasmid AbAZ39_p2"/>
</dbReference>
<name>A0A060DQI9_9PROT</name>
<geneLocation type="plasmid" evidence="9 10">
    <name>AbAZ39_p2</name>
</geneLocation>
<accession>A0A060DQI9</accession>
<evidence type="ECO:0000256" key="4">
    <source>
        <dbReference type="ARBA" id="ARBA00011881"/>
    </source>
</evidence>
<comment type="catalytic activity">
    <reaction evidence="1">
        <text>5-hydroxyisourate + H2O = 5-hydroxy-2-oxo-4-ureido-2,5-dihydro-1H-imidazole-5-carboxylate + H(+)</text>
        <dbReference type="Rhea" id="RHEA:23736"/>
        <dbReference type="ChEBI" id="CHEBI:15377"/>
        <dbReference type="ChEBI" id="CHEBI:15378"/>
        <dbReference type="ChEBI" id="CHEBI:18072"/>
        <dbReference type="ChEBI" id="CHEBI:58639"/>
        <dbReference type="EC" id="3.5.2.17"/>
    </reaction>
</comment>
<dbReference type="RefSeq" id="WP_040136194.1">
    <property type="nucleotide sequence ID" value="NZ_CP007795.1"/>
</dbReference>
<dbReference type="GO" id="GO:0033971">
    <property type="term" value="F:hydroxyisourate hydrolase activity"/>
    <property type="evidence" value="ECO:0007669"/>
    <property type="project" value="UniProtKB-EC"/>
</dbReference>
<evidence type="ECO:0000313" key="10">
    <source>
        <dbReference type="Proteomes" id="UP000027186"/>
    </source>
</evidence>
<keyword evidence="6" id="KW-0659">Purine metabolism</keyword>
<comment type="function">
    <text evidence="2">Catalyzes the hydrolysis of 5-hydroxyisourate (HIU) to 2-oxo-4-hydroxy-4-carboxy-5-ureidoimidazoline (OHCU).</text>
</comment>
<proteinExistence type="inferred from homology"/>
<organism evidence="9 10">
    <name type="scientific">Azospirillum argentinense</name>
    <dbReference type="NCBI Taxonomy" id="2970906"/>
    <lineage>
        <taxon>Bacteria</taxon>
        <taxon>Pseudomonadati</taxon>
        <taxon>Pseudomonadota</taxon>
        <taxon>Alphaproteobacteria</taxon>
        <taxon>Rhodospirillales</taxon>
        <taxon>Azospirillaceae</taxon>
        <taxon>Azospirillum</taxon>
    </lineage>
</organism>
<feature type="domain" description="Transthyretin/hydroxyisourate hydrolase" evidence="8">
    <location>
        <begin position="5"/>
        <end position="117"/>
    </location>
</feature>
<comment type="similarity">
    <text evidence="3">Belongs to the transthyretin family. 5-hydroxyisourate hydrolase subfamily.</text>
</comment>
<dbReference type="InterPro" id="IPR023416">
    <property type="entry name" value="Transthyretin/HIU_hydrolase_d"/>
</dbReference>
<evidence type="ECO:0000259" key="8">
    <source>
        <dbReference type="Pfam" id="PF00576"/>
    </source>
</evidence>
<evidence type="ECO:0000256" key="2">
    <source>
        <dbReference type="ARBA" id="ARBA00002704"/>
    </source>
</evidence>
<evidence type="ECO:0000313" key="9">
    <source>
        <dbReference type="EMBL" id="AIB14945.1"/>
    </source>
</evidence>
<dbReference type="SUPFAM" id="SSF49472">
    <property type="entry name" value="Transthyretin (synonym: prealbumin)"/>
    <property type="match status" value="1"/>
</dbReference>